<gene>
    <name evidence="1" type="ORF">SDC9_108278</name>
</gene>
<comment type="caution">
    <text evidence="1">The sequence shown here is derived from an EMBL/GenBank/DDBJ whole genome shotgun (WGS) entry which is preliminary data.</text>
</comment>
<dbReference type="EMBL" id="VSSQ01018330">
    <property type="protein sequence ID" value="MPM61420.1"/>
    <property type="molecule type" value="Genomic_DNA"/>
</dbReference>
<evidence type="ECO:0000313" key="1">
    <source>
        <dbReference type="EMBL" id="MPM61420.1"/>
    </source>
</evidence>
<organism evidence="1">
    <name type="scientific">bioreactor metagenome</name>
    <dbReference type="NCBI Taxonomy" id="1076179"/>
    <lineage>
        <taxon>unclassified sequences</taxon>
        <taxon>metagenomes</taxon>
        <taxon>ecological metagenomes</taxon>
    </lineage>
</organism>
<name>A0A645B7I6_9ZZZZ</name>
<accession>A0A645B7I6</accession>
<sequence>MLKDAISAITPQSGKKNSTDTITHEGIAVAPKYTALLAMLVKPNVGTNISITNAHNLIFLFSPIMSLLYDEYILNKKKP</sequence>
<protein>
    <submittedName>
        <fullName evidence="1">Uncharacterized protein</fullName>
    </submittedName>
</protein>
<dbReference type="AlphaFoldDB" id="A0A645B7I6"/>
<reference evidence="1" key="1">
    <citation type="submission" date="2019-08" db="EMBL/GenBank/DDBJ databases">
        <authorList>
            <person name="Kucharzyk K."/>
            <person name="Murdoch R.W."/>
            <person name="Higgins S."/>
            <person name="Loffler F."/>
        </authorList>
    </citation>
    <scope>NUCLEOTIDE SEQUENCE</scope>
</reference>
<proteinExistence type="predicted"/>